<protein>
    <submittedName>
        <fullName evidence="1">Uncharacterized protein</fullName>
    </submittedName>
</protein>
<sequence>MMVEVHMLRLDIYSHGLLPLYMNTQLGGQNISTVATTRNLRMSSTSDFPSLLLAAVNKERAAHGLPPLV</sequence>
<evidence type="ECO:0000313" key="1">
    <source>
        <dbReference type="EMBL" id="KAI9912413.1"/>
    </source>
</evidence>
<proteinExistence type="predicted"/>
<gene>
    <name evidence="1" type="ORF">PsorP6_005210</name>
</gene>
<organism evidence="1 2">
    <name type="scientific">Peronosclerospora sorghi</name>
    <dbReference type="NCBI Taxonomy" id="230839"/>
    <lineage>
        <taxon>Eukaryota</taxon>
        <taxon>Sar</taxon>
        <taxon>Stramenopiles</taxon>
        <taxon>Oomycota</taxon>
        <taxon>Peronosporomycetes</taxon>
        <taxon>Peronosporales</taxon>
        <taxon>Peronosporaceae</taxon>
        <taxon>Peronosclerospora</taxon>
    </lineage>
</organism>
<name>A0ACC0W0V8_9STRA</name>
<reference evidence="1 2" key="1">
    <citation type="journal article" date="2022" name="bioRxiv">
        <title>The genome of the oomycete Peronosclerospora sorghi, a cosmopolitan pathogen of maize and sorghum, is inflated with dispersed pseudogenes.</title>
        <authorList>
            <person name="Fletcher K."/>
            <person name="Martin F."/>
            <person name="Isakeit T."/>
            <person name="Cavanaugh K."/>
            <person name="Magill C."/>
            <person name="Michelmore R."/>
        </authorList>
    </citation>
    <scope>NUCLEOTIDE SEQUENCE [LARGE SCALE GENOMIC DNA]</scope>
    <source>
        <strain evidence="1">P6</strain>
    </source>
</reference>
<keyword evidence="2" id="KW-1185">Reference proteome</keyword>
<comment type="caution">
    <text evidence="1">The sequence shown here is derived from an EMBL/GenBank/DDBJ whole genome shotgun (WGS) entry which is preliminary data.</text>
</comment>
<evidence type="ECO:0000313" key="2">
    <source>
        <dbReference type="Proteomes" id="UP001163321"/>
    </source>
</evidence>
<dbReference type="EMBL" id="CM047583">
    <property type="protein sequence ID" value="KAI9912413.1"/>
    <property type="molecule type" value="Genomic_DNA"/>
</dbReference>
<dbReference type="Proteomes" id="UP001163321">
    <property type="component" value="Chromosome 4"/>
</dbReference>
<accession>A0ACC0W0V8</accession>